<dbReference type="Pfam" id="PF13354">
    <property type="entry name" value="Beta-lactamase2"/>
    <property type="match status" value="2"/>
</dbReference>
<organism evidence="4 5">
    <name type="scientific">Bifidobacterium catulorum</name>
    <dbReference type="NCBI Taxonomy" id="1630173"/>
    <lineage>
        <taxon>Bacteria</taxon>
        <taxon>Bacillati</taxon>
        <taxon>Actinomycetota</taxon>
        <taxon>Actinomycetes</taxon>
        <taxon>Bifidobacteriales</taxon>
        <taxon>Bifidobacteriaceae</taxon>
        <taxon>Bifidobacterium</taxon>
    </lineage>
</organism>
<evidence type="ECO:0000313" key="4">
    <source>
        <dbReference type="EMBL" id="PWG59102.1"/>
    </source>
</evidence>
<dbReference type="PANTHER" id="PTHR35333">
    <property type="entry name" value="BETA-LACTAMASE"/>
    <property type="match status" value="1"/>
</dbReference>
<dbReference type="InterPro" id="IPR012338">
    <property type="entry name" value="Beta-lactam/transpept-like"/>
</dbReference>
<dbReference type="RefSeq" id="WP_109138010.1">
    <property type="nucleotide sequence ID" value="NZ_QFFN01000038.1"/>
</dbReference>
<evidence type="ECO:0000256" key="1">
    <source>
        <dbReference type="SAM" id="MobiDB-lite"/>
    </source>
</evidence>
<dbReference type="Gene3D" id="3.40.710.10">
    <property type="entry name" value="DD-peptidase/beta-lactamase superfamily"/>
    <property type="match status" value="1"/>
</dbReference>
<protein>
    <submittedName>
        <fullName evidence="4">Serine hydrolase</fullName>
    </submittedName>
</protein>
<evidence type="ECO:0000313" key="5">
    <source>
        <dbReference type="Proteomes" id="UP000245753"/>
    </source>
</evidence>
<keyword evidence="4" id="KW-0378">Hydrolase</keyword>
<gene>
    <name evidence="4" type="ORF">DF200_09380</name>
</gene>
<dbReference type="EMBL" id="QFFN01000038">
    <property type="protein sequence ID" value="PWG59102.1"/>
    <property type="molecule type" value="Genomic_DNA"/>
</dbReference>
<evidence type="ECO:0000259" key="3">
    <source>
        <dbReference type="Pfam" id="PF13354"/>
    </source>
</evidence>
<keyword evidence="2" id="KW-0472">Membrane</keyword>
<proteinExistence type="predicted"/>
<dbReference type="SUPFAM" id="SSF56601">
    <property type="entry name" value="beta-lactamase/transpeptidase-like"/>
    <property type="match status" value="1"/>
</dbReference>
<evidence type="ECO:0000256" key="2">
    <source>
        <dbReference type="SAM" id="Phobius"/>
    </source>
</evidence>
<feature type="domain" description="Beta-lactamase class A catalytic" evidence="3">
    <location>
        <begin position="175"/>
        <end position="323"/>
    </location>
</feature>
<keyword evidence="2" id="KW-0812">Transmembrane</keyword>
<keyword evidence="5" id="KW-1185">Reference proteome</keyword>
<dbReference type="OrthoDB" id="9775096at2"/>
<sequence>MGMRNDNPRHAGHAGRDADGGRGWPVVVITVVLVMALLAAASVVVVRHRRSAALEAAASSSVASAQASLNRDASSSPSSSTSTKSAAPSDTARSAASAARQARQKRLDALKSDIGQRIAGYGGTWSVYVEDMKTGASISVNDHSQPSASIIKLYVMLAVYTRIADGALKDDAGIDALLTEMITVSSNDATNTLVTTLGNGDANRGFDIVNRTAKANGFDETAMNDLLYDSGTHDSSLKRTSVDDAGRFMAKVYRGQLVSQEYSRKMLALLLGQQRRLKIPAGLPDGTKVANKTGEIPGTENDAAIVYGTAADHGGDYVMTVMTQDVDNVTAQAQIRELSGVVWRSLE</sequence>
<dbReference type="AlphaFoldDB" id="A0A2U2MQH5"/>
<feature type="region of interest" description="Disordered" evidence="1">
    <location>
        <begin position="69"/>
        <end position="100"/>
    </location>
</feature>
<dbReference type="GO" id="GO:0046677">
    <property type="term" value="P:response to antibiotic"/>
    <property type="evidence" value="ECO:0007669"/>
    <property type="project" value="InterPro"/>
</dbReference>
<name>A0A2U2MQH5_9BIFI</name>
<dbReference type="Proteomes" id="UP000245753">
    <property type="component" value="Unassembled WGS sequence"/>
</dbReference>
<feature type="domain" description="Beta-lactamase class A catalytic" evidence="3">
    <location>
        <begin position="126"/>
        <end position="169"/>
    </location>
</feature>
<dbReference type="GO" id="GO:0030655">
    <property type="term" value="P:beta-lactam antibiotic catabolic process"/>
    <property type="evidence" value="ECO:0007669"/>
    <property type="project" value="InterPro"/>
</dbReference>
<dbReference type="InterPro" id="IPR000871">
    <property type="entry name" value="Beta-lactam_class-A"/>
</dbReference>
<comment type="caution">
    <text evidence="4">The sequence shown here is derived from an EMBL/GenBank/DDBJ whole genome shotgun (WGS) entry which is preliminary data.</text>
</comment>
<keyword evidence="2" id="KW-1133">Transmembrane helix</keyword>
<dbReference type="PANTHER" id="PTHR35333:SF3">
    <property type="entry name" value="BETA-LACTAMASE-TYPE TRANSPEPTIDASE FOLD CONTAINING PROTEIN"/>
    <property type="match status" value="1"/>
</dbReference>
<feature type="transmembrane region" description="Helical" evidence="2">
    <location>
        <begin position="24"/>
        <end position="46"/>
    </location>
</feature>
<reference evidence="4 5" key="1">
    <citation type="journal article" date="2018" name="Int. J. Syst. Evol. Microbiol.">
        <title>Bifidobacterium catulorum sp. nov., a novel taxon from the faeces of the baby common marmoset (Callithrix jacchus).</title>
        <authorList>
            <person name="Modesto M."/>
            <person name="Michelini S."/>
            <person name="Oki K."/>
            <person name="Biavati B."/>
            <person name="Watanabe K."/>
            <person name="Mattarelli P."/>
        </authorList>
    </citation>
    <scope>NUCLEOTIDE SEQUENCE [LARGE SCALE GENOMIC DNA]</scope>
    <source>
        <strain evidence="4 5">MRM 8.19</strain>
    </source>
</reference>
<dbReference type="InterPro" id="IPR045155">
    <property type="entry name" value="Beta-lactam_cat"/>
</dbReference>
<dbReference type="GO" id="GO:0008800">
    <property type="term" value="F:beta-lactamase activity"/>
    <property type="evidence" value="ECO:0007669"/>
    <property type="project" value="InterPro"/>
</dbReference>
<accession>A0A2U2MQH5</accession>